<evidence type="ECO:0000313" key="3">
    <source>
        <dbReference type="EMBL" id="KAK7471036.1"/>
    </source>
</evidence>
<feature type="compositionally biased region" description="Low complexity" evidence="2">
    <location>
        <begin position="18"/>
        <end position="28"/>
    </location>
</feature>
<feature type="compositionally biased region" description="Polar residues" evidence="2">
    <location>
        <begin position="376"/>
        <end position="385"/>
    </location>
</feature>
<proteinExistence type="predicted"/>
<dbReference type="Proteomes" id="UP001498398">
    <property type="component" value="Unassembled WGS sequence"/>
</dbReference>
<accession>A0ABR1K3Y4</accession>
<sequence length="598" mass="64175">MTTTTGPRPLSLRLADDTPSSPSTPSKTNFASSSRAPNPRRQSSISYIHSRDGEPPSPALFTPRHANPYTSPNSPNSPVPSSSKSALTRSSSLGSRRSVDGLPTRTPTTPVSERPNGKPNFRNPHRTSTGSMLETTVEEQQRPPLTLVEKHAELLHFIAQKESKCLELRTQLAAHEAELLELKKKWERIVSRGFERSQSQLSSEFISSNSLKSPVPLASTSPPSNLYSAASLSYLENLSTQAQGAGSAAVFEALGGISGMKGIRDSVQQGVGRFLGVVAGSNGPVSPHSPSPLSAAMRKDFTHNPSQSTSSVATSTSLFGTGSDAGTRLSHSSQSSAEESHQDDSKRRPPSLSNFVTDTGATPLMSPTSEFGFSFDSSEATTNCTSVSRSNSVRSRRKSKQSPLKENKSADSSPSGESGKDHQESESLSSSLLDWSSLEDSSALREAKQMNNYAKRMSLPLDGSMSSWVGNMVGRKWEDTLHKNQKRASVLLSDVSQTITQLVSPPLSTSGATQSPLAVESTSTSSISRSPSLLDDDLPDSEENGDALRSMPLLQPSTPTPTSQMLQPLQARTKPMTVSPKSSPSKQRSEDDDDEWNW</sequence>
<feature type="compositionally biased region" description="Acidic residues" evidence="2">
    <location>
        <begin position="534"/>
        <end position="545"/>
    </location>
</feature>
<feature type="region of interest" description="Disordered" evidence="2">
    <location>
        <begin position="280"/>
        <end position="363"/>
    </location>
</feature>
<feature type="region of interest" description="Disordered" evidence="2">
    <location>
        <begin position="376"/>
        <end position="433"/>
    </location>
</feature>
<reference evidence="3 4" key="1">
    <citation type="submission" date="2024-01" db="EMBL/GenBank/DDBJ databases">
        <title>A draft genome for the cacao thread blight pathogen Marasmiellus scandens.</title>
        <authorList>
            <person name="Baruah I.K."/>
            <person name="Leung J."/>
            <person name="Bukari Y."/>
            <person name="Amoako-Attah I."/>
            <person name="Meinhardt L.W."/>
            <person name="Bailey B.A."/>
            <person name="Cohen S.P."/>
        </authorList>
    </citation>
    <scope>NUCLEOTIDE SEQUENCE [LARGE SCALE GENOMIC DNA]</scope>
    <source>
        <strain evidence="3 4">GH-19</strain>
    </source>
</reference>
<feature type="compositionally biased region" description="Low complexity" evidence="2">
    <location>
        <begin position="67"/>
        <end position="96"/>
    </location>
</feature>
<feature type="compositionally biased region" description="Low complexity" evidence="2">
    <location>
        <begin position="550"/>
        <end position="570"/>
    </location>
</feature>
<protein>
    <recommendedName>
        <fullName evidence="5">DUF4048 domain-containing protein</fullName>
    </recommendedName>
</protein>
<feature type="compositionally biased region" description="Polar residues" evidence="2">
    <location>
        <begin position="505"/>
        <end position="516"/>
    </location>
</feature>
<evidence type="ECO:0000313" key="4">
    <source>
        <dbReference type="Proteomes" id="UP001498398"/>
    </source>
</evidence>
<comment type="caution">
    <text evidence="3">The sequence shown here is derived from an EMBL/GenBank/DDBJ whole genome shotgun (WGS) entry which is preliminary data.</text>
</comment>
<feature type="region of interest" description="Disordered" evidence="2">
    <location>
        <begin position="1"/>
        <end position="143"/>
    </location>
</feature>
<feature type="region of interest" description="Disordered" evidence="2">
    <location>
        <begin position="505"/>
        <end position="598"/>
    </location>
</feature>
<feature type="compositionally biased region" description="Low complexity" evidence="2">
    <location>
        <begin position="306"/>
        <end position="317"/>
    </location>
</feature>
<evidence type="ECO:0000256" key="2">
    <source>
        <dbReference type="SAM" id="MobiDB-lite"/>
    </source>
</evidence>
<name>A0ABR1K3Y4_9AGAR</name>
<evidence type="ECO:0008006" key="5">
    <source>
        <dbReference type="Google" id="ProtNLM"/>
    </source>
</evidence>
<feature type="compositionally biased region" description="Basic and acidic residues" evidence="2">
    <location>
        <begin position="338"/>
        <end position="347"/>
    </location>
</feature>
<feature type="compositionally biased region" description="Low complexity" evidence="2">
    <location>
        <begin position="521"/>
        <end position="533"/>
    </location>
</feature>
<feature type="compositionally biased region" description="Polar residues" evidence="2">
    <location>
        <begin position="29"/>
        <end position="47"/>
    </location>
</feature>
<feature type="coiled-coil region" evidence="1">
    <location>
        <begin position="158"/>
        <end position="185"/>
    </location>
</feature>
<evidence type="ECO:0000256" key="1">
    <source>
        <dbReference type="SAM" id="Coils"/>
    </source>
</evidence>
<keyword evidence="4" id="KW-1185">Reference proteome</keyword>
<organism evidence="3 4">
    <name type="scientific">Marasmiellus scandens</name>
    <dbReference type="NCBI Taxonomy" id="2682957"/>
    <lineage>
        <taxon>Eukaryota</taxon>
        <taxon>Fungi</taxon>
        <taxon>Dikarya</taxon>
        <taxon>Basidiomycota</taxon>
        <taxon>Agaricomycotina</taxon>
        <taxon>Agaricomycetes</taxon>
        <taxon>Agaricomycetidae</taxon>
        <taxon>Agaricales</taxon>
        <taxon>Marasmiineae</taxon>
        <taxon>Omphalotaceae</taxon>
        <taxon>Marasmiellus</taxon>
    </lineage>
</organism>
<keyword evidence="1" id="KW-0175">Coiled coil</keyword>
<gene>
    <name evidence="3" type="ORF">VKT23_002451</name>
</gene>
<feature type="compositionally biased region" description="Polar residues" evidence="2">
    <location>
        <begin position="351"/>
        <end position="363"/>
    </location>
</feature>
<dbReference type="EMBL" id="JBANRG010000002">
    <property type="protein sequence ID" value="KAK7471036.1"/>
    <property type="molecule type" value="Genomic_DNA"/>
</dbReference>